<keyword evidence="7" id="KW-0652">Protein synthesis inhibitor</keyword>
<feature type="compositionally biased region" description="Acidic residues" evidence="12">
    <location>
        <begin position="438"/>
        <end position="452"/>
    </location>
</feature>
<dbReference type="InterPro" id="IPR000719">
    <property type="entry name" value="Prot_kinase_dom"/>
</dbReference>
<dbReference type="Gene3D" id="3.30.200.20">
    <property type="entry name" value="Phosphorylase Kinase, domain 1"/>
    <property type="match status" value="1"/>
</dbReference>
<evidence type="ECO:0000256" key="12">
    <source>
        <dbReference type="SAM" id="MobiDB-lite"/>
    </source>
</evidence>
<dbReference type="OrthoDB" id="1405469at2759"/>
<dbReference type="AlphaFoldDB" id="A0A8H4W8E3"/>
<dbReference type="EC" id="2.7.11.1" evidence="1"/>
<keyword evidence="6 11" id="KW-0067">ATP-binding</keyword>
<dbReference type="GO" id="GO:0005634">
    <property type="term" value="C:nucleus"/>
    <property type="evidence" value="ECO:0007669"/>
    <property type="project" value="TreeGrafter"/>
</dbReference>
<dbReference type="PANTHER" id="PTHR11042:SF160">
    <property type="entry name" value="EUKARYOTIC TRANSLATION INITIATION FACTOR 2-ALPHA KINASE 1"/>
    <property type="match status" value="1"/>
</dbReference>
<evidence type="ECO:0000256" key="8">
    <source>
        <dbReference type="ARBA" id="ARBA00037982"/>
    </source>
</evidence>
<comment type="similarity">
    <text evidence="8">Belongs to the protein kinase superfamily. Ser/Thr protein kinase family. GCN2 subfamily.</text>
</comment>
<dbReference type="GO" id="GO:0017148">
    <property type="term" value="P:negative regulation of translation"/>
    <property type="evidence" value="ECO:0007669"/>
    <property type="project" value="UniProtKB-KW"/>
</dbReference>
<dbReference type="InterPro" id="IPR050339">
    <property type="entry name" value="CC_SR_Kinase"/>
</dbReference>
<evidence type="ECO:0000256" key="9">
    <source>
        <dbReference type="ARBA" id="ARBA00048659"/>
    </source>
</evidence>
<evidence type="ECO:0000256" key="1">
    <source>
        <dbReference type="ARBA" id="ARBA00012513"/>
    </source>
</evidence>
<dbReference type="GO" id="GO:0005737">
    <property type="term" value="C:cytoplasm"/>
    <property type="evidence" value="ECO:0007669"/>
    <property type="project" value="TreeGrafter"/>
</dbReference>
<feature type="region of interest" description="Disordered" evidence="12">
    <location>
        <begin position="1"/>
        <end position="20"/>
    </location>
</feature>
<dbReference type="InterPro" id="IPR011009">
    <property type="entry name" value="Kinase-like_dom_sf"/>
</dbReference>
<evidence type="ECO:0000313" key="14">
    <source>
        <dbReference type="EMBL" id="KAF4637737.1"/>
    </source>
</evidence>
<dbReference type="PANTHER" id="PTHR11042">
    <property type="entry name" value="EUKARYOTIC TRANSLATION INITIATION FACTOR 2-ALPHA KINASE EIF2-ALPHA KINASE -RELATED"/>
    <property type="match status" value="1"/>
</dbReference>
<dbReference type="EMBL" id="JAAMPI010000012">
    <property type="protein sequence ID" value="KAF4637737.1"/>
    <property type="molecule type" value="Genomic_DNA"/>
</dbReference>
<dbReference type="Proteomes" id="UP000566819">
    <property type="component" value="Unassembled WGS sequence"/>
</dbReference>
<keyword evidence="2" id="KW-0723">Serine/threonine-protein kinase</keyword>
<dbReference type="PROSITE" id="PS00108">
    <property type="entry name" value="PROTEIN_KINASE_ST"/>
    <property type="match status" value="1"/>
</dbReference>
<proteinExistence type="inferred from homology"/>
<dbReference type="PROSITE" id="PS50011">
    <property type="entry name" value="PROTEIN_KINASE_DOM"/>
    <property type="match status" value="1"/>
</dbReference>
<gene>
    <name evidence="14" type="ORF">G7Y89_g351</name>
</gene>
<dbReference type="PROSITE" id="PS00107">
    <property type="entry name" value="PROTEIN_KINASE_ATP"/>
    <property type="match status" value="1"/>
</dbReference>
<feature type="binding site" evidence="11">
    <location>
        <position position="271"/>
    </location>
    <ligand>
        <name>ATP</name>
        <dbReference type="ChEBI" id="CHEBI:30616"/>
    </ligand>
</feature>
<dbReference type="InterPro" id="IPR008271">
    <property type="entry name" value="Ser/Thr_kinase_AS"/>
</dbReference>
<protein>
    <recommendedName>
        <fullName evidence="1">non-specific serine/threonine protein kinase</fullName>
        <ecNumber evidence="1">2.7.11.1</ecNumber>
    </recommendedName>
</protein>
<evidence type="ECO:0000256" key="6">
    <source>
        <dbReference type="ARBA" id="ARBA00022840"/>
    </source>
</evidence>
<comment type="catalytic activity">
    <reaction evidence="10">
        <text>L-seryl-[protein] + ATP = O-phospho-L-seryl-[protein] + ADP + H(+)</text>
        <dbReference type="Rhea" id="RHEA:17989"/>
        <dbReference type="Rhea" id="RHEA-COMP:9863"/>
        <dbReference type="Rhea" id="RHEA-COMP:11604"/>
        <dbReference type="ChEBI" id="CHEBI:15378"/>
        <dbReference type="ChEBI" id="CHEBI:29999"/>
        <dbReference type="ChEBI" id="CHEBI:30616"/>
        <dbReference type="ChEBI" id="CHEBI:83421"/>
        <dbReference type="ChEBI" id="CHEBI:456216"/>
        <dbReference type="EC" id="2.7.11.1"/>
    </reaction>
    <physiologicalReaction direction="left-to-right" evidence="10">
        <dbReference type="Rhea" id="RHEA:17990"/>
    </physiologicalReaction>
</comment>
<keyword evidence="5" id="KW-0418">Kinase</keyword>
<evidence type="ECO:0000313" key="15">
    <source>
        <dbReference type="Proteomes" id="UP000566819"/>
    </source>
</evidence>
<reference evidence="14 15" key="1">
    <citation type="submission" date="2020-03" db="EMBL/GenBank/DDBJ databases">
        <title>Draft Genome Sequence of Cudoniella acicularis.</title>
        <authorList>
            <person name="Buettner E."/>
            <person name="Kellner H."/>
        </authorList>
    </citation>
    <scope>NUCLEOTIDE SEQUENCE [LARGE SCALE GENOMIC DNA]</scope>
    <source>
        <strain evidence="14 15">DSM 108380</strain>
    </source>
</reference>
<dbReference type="GO" id="GO:0004694">
    <property type="term" value="F:eukaryotic translation initiation factor 2alpha kinase activity"/>
    <property type="evidence" value="ECO:0007669"/>
    <property type="project" value="TreeGrafter"/>
</dbReference>
<accession>A0A8H4W8E3</accession>
<feature type="compositionally biased region" description="Polar residues" evidence="12">
    <location>
        <begin position="1"/>
        <end position="11"/>
    </location>
</feature>
<keyword evidence="3" id="KW-0808">Transferase</keyword>
<keyword evidence="15" id="KW-1185">Reference proteome</keyword>
<keyword evidence="4 11" id="KW-0547">Nucleotide-binding</keyword>
<evidence type="ECO:0000256" key="5">
    <source>
        <dbReference type="ARBA" id="ARBA00022777"/>
    </source>
</evidence>
<evidence type="ECO:0000256" key="2">
    <source>
        <dbReference type="ARBA" id="ARBA00022527"/>
    </source>
</evidence>
<sequence length="711" mass="78673">MFSSTRISSDGRSGEGWDDNAANAANTQQLSGGIPTQFSERHIREDAPEPSSVNSGAIARTVASTFQLPNVQPQQHASVFYLALIAGRCRTQAASTINARRRTENKLSERHPEVSNLAERLFAETLKELKKAGMLPPDITIPSLPELQGLLDSFDTILHNAALKQPAAILDQGVYGAIGNSTSESSLFERSQSQALIPQRFTMLPRSHDTYPANSSVRSLMVASGLDAFTLAQESIYNKKFKETGLLGKGGFGQVYRARHLLDDQEYAIKKIRINSDQLRSINEVQAEALVSEIRALAKLQHRNVVRYFDSWHEKRPSSSRRLGLGQRLLGAEVYDSEASSDDDSDASSALGDHNQSGLESEMRSLQIGQDLRELKHQLKIVDRRALRDSQTSTSHDEQVVFGYSNNASRTLSISKKGDKSTSRSMLNTSMFRKPSEASDEDDEGDTLDTEEIDRSEGDLRQLGSDEDVVLFIQMALHPMTLEDFIWAEKQNCEKNQAIQHCFHASTSAPLLMAILDGVEYIHSQHIVHRDLKPSNIFLSVSRGKVQPEGSINVTECTECGALSNEEHLFITPHIGDFGLIAKLDGSPTLGQPSNTQFRPSPLALLSSVASSRQPGTKFYCPPVIQKKASQIICPKHDVYSLGVIAYEMVVRFGTKSERSYVLGEISSGVVKGLDNHAMGPGIKEMLHVEREKRWDCAIVRKWLWDILATV</sequence>
<dbReference type="Pfam" id="PF00069">
    <property type="entry name" value="Pkinase"/>
    <property type="match status" value="2"/>
</dbReference>
<dbReference type="Gene3D" id="1.10.510.10">
    <property type="entry name" value="Transferase(Phosphotransferase) domain 1"/>
    <property type="match status" value="1"/>
</dbReference>
<comment type="caution">
    <text evidence="14">The sequence shown here is derived from an EMBL/GenBank/DDBJ whole genome shotgun (WGS) entry which is preliminary data.</text>
</comment>
<organism evidence="14 15">
    <name type="scientific">Cudoniella acicularis</name>
    <dbReference type="NCBI Taxonomy" id="354080"/>
    <lineage>
        <taxon>Eukaryota</taxon>
        <taxon>Fungi</taxon>
        <taxon>Dikarya</taxon>
        <taxon>Ascomycota</taxon>
        <taxon>Pezizomycotina</taxon>
        <taxon>Leotiomycetes</taxon>
        <taxon>Helotiales</taxon>
        <taxon>Tricladiaceae</taxon>
        <taxon>Cudoniella</taxon>
    </lineage>
</organism>
<evidence type="ECO:0000256" key="3">
    <source>
        <dbReference type="ARBA" id="ARBA00022679"/>
    </source>
</evidence>
<name>A0A8H4W8E3_9HELO</name>
<evidence type="ECO:0000256" key="7">
    <source>
        <dbReference type="ARBA" id="ARBA00023193"/>
    </source>
</evidence>
<feature type="domain" description="Protein kinase" evidence="13">
    <location>
        <begin position="241"/>
        <end position="704"/>
    </location>
</feature>
<comment type="catalytic activity">
    <reaction evidence="9">
        <text>L-threonyl-[protein] + ATP = O-phospho-L-threonyl-[protein] + ADP + H(+)</text>
        <dbReference type="Rhea" id="RHEA:46608"/>
        <dbReference type="Rhea" id="RHEA-COMP:11060"/>
        <dbReference type="Rhea" id="RHEA-COMP:11605"/>
        <dbReference type="ChEBI" id="CHEBI:15378"/>
        <dbReference type="ChEBI" id="CHEBI:30013"/>
        <dbReference type="ChEBI" id="CHEBI:30616"/>
        <dbReference type="ChEBI" id="CHEBI:61977"/>
        <dbReference type="ChEBI" id="CHEBI:456216"/>
        <dbReference type="EC" id="2.7.11.1"/>
    </reaction>
    <physiologicalReaction direction="left-to-right" evidence="9">
        <dbReference type="Rhea" id="RHEA:46609"/>
    </physiologicalReaction>
</comment>
<evidence type="ECO:0000256" key="4">
    <source>
        <dbReference type="ARBA" id="ARBA00022741"/>
    </source>
</evidence>
<dbReference type="SUPFAM" id="SSF56112">
    <property type="entry name" value="Protein kinase-like (PK-like)"/>
    <property type="match status" value="1"/>
</dbReference>
<feature type="compositionally biased region" description="Acidic residues" evidence="12">
    <location>
        <begin position="336"/>
        <end position="346"/>
    </location>
</feature>
<evidence type="ECO:0000256" key="10">
    <source>
        <dbReference type="ARBA" id="ARBA00048977"/>
    </source>
</evidence>
<dbReference type="GO" id="GO:0005524">
    <property type="term" value="F:ATP binding"/>
    <property type="evidence" value="ECO:0007669"/>
    <property type="project" value="UniProtKB-UniRule"/>
</dbReference>
<feature type="region of interest" description="Disordered" evidence="12">
    <location>
        <begin position="413"/>
        <end position="460"/>
    </location>
</feature>
<evidence type="ECO:0000256" key="11">
    <source>
        <dbReference type="PROSITE-ProRule" id="PRU10141"/>
    </source>
</evidence>
<feature type="region of interest" description="Disordered" evidence="12">
    <location>
        <begin position="336"/>
        <end position="360"/>
    </location>
</feature>
<evidence type="ECO:0000259" key="13">
    <source>
        <dbReference type="PROSITE" id="PS50011"/>
    </source>
</evidence>
<dbReference type="InterPro" id="IPR017441">
    <property type="entry name" value="Protein_kinase_ATP_BS"/>
</dbReference>
<dbReference type="SMART" id="SM00220">
    <property type="entry name" value="S_TKc"/>
    <property type="match status" value="1"/>
</dbReference>